<keyword evidence="3" id="KW-1185">Reference proteome</keyword>
<evidence type="ECO:0000313" key="2">
    <source>
        <dbReference type="EMBL" id="SMH34220.1"/>
    </source>
</evidence>
<dbReference type="STRING" id="1073423.SAMN04488700_1646"/>
<sequence>MSINKILVGTITSLLLAGGFATTASASEYIDAPIEKSVVEKSGGIRLPNDMRVGDRYEETINVNGEDVNYTVTKNDEQLGDSSSNNFSTMSALPQTVPVSGRASFTVKGEVGVNTLSFRLKTYQGLIDSVSRPQYNFIASVDLDKLTIENNRLASYRIATSLSIPWIGGPSTTQTLEGRITSPGANQNINYLEIEVY</sequence>
<keyword evidence="1" id="KW-0732">Signal</keyword>
<evidence type="ECO:0000256" key="1">
    <source>
        <dbReference type="SAM" id="SignalP"/>
    </source>
</evidence>
<dbReference type="AlphaFoldDB" id="A0A1X7NBL4"/>
<reference evidence="2 3" key="1">
    <citation type="submission" date="2017-04" db="EMBL/GenBank/DDBJ databases">
        <authorList>
            <person name="Afonso C.L."/>
            <person name="Miller P.J."/>
            <person name="Scott M.A."/>
            <person name="Spackman E."/>
            <person name="Goraichik I."/>
            <person name="Dimitrov K.M."/>
            <person name="Suarez D.L."/>
            <person name="Swayne D.E."/>
        </authorList>
    </citation>
    <scope>NUCLEOTIDE SEQUENCE [LARGE SCALE GENOMIC DNA]</scope>
    <source>
        <strain evidence="2 3">LMG26642</strain>
    </source>
</reference>
<accession>A0A1X7NBL4</accession>
<name>A0A1X7NBL4_9LACT</name>
<organism evidence="2 3">
    <name type="scientific">Carnobacterium iners</name>
    <dbReference type="NCBI Taxonomy" id="1073423"/>
    <lineage>
        <taxon>Bacteria</taxon>
        <taxon>Bacillati</taxon>
        <taxon>Bacillota</taxon>
        <taxon>Bacilli</taxon>
        <taxon>Lactobacillales</taxon>
        <taxon>Carnobacteriaceae</taxon>
        <taxon>Carnobacterium</taxon>
    </lineage>
</organism>
<dbReference type="Proteomes" id="UP000193435">
    <property type="component" value="Unassembled WGS sequence"/>
</dbReference>
<dbReference type="EMBL" id="FXBJ01000002">
    <property type="protein sequence ID" value="SMH34220.1"/>
    <property type="molecule type" value="Genomic_DNA"/>
</dbReference>
<proteinExistence type="predicted"/>
<dbReference type="RefSeq" id="WP_085559768.1">
    <property type="nucleotide sequence ID" value="NZ_FXBJ01000002.1"/>
</dbReference>
<feature type="signal peptide" evidence="1">
    <location>
        <begin position="1"/>
        <end position="26"/>
    </location>
</feature>
<dbReference type="OrthoDB" id="3010372at2"/>
<protein>
    <submittedName>
        <fullName evidence="2">Uncharacterized protein</fullName>
    </submittedName>
</protein>
<evidence type="ECO:0000313" key="3">
    <source>
        <dbReference type="Proteomes" id="UP000193435"/>
    </source>
</evidence>
<feature type="chain" id="PRO_5010886828" evidence="1">
    <location>
        <begin position="27"/>
        <end position="197"/>
    </location>
</feature>
<gene>
    <name evidence="2" type="ORF">SAMN04488700_1646</name>
</gene>